<dbReference type="PANTHER" id="PTHR12289:SF41">
    <property type="entry name" value="FAILED AXON CONNECTIONS-RELATED"/>
    <property type="match status" value="1"/>
</dbReference>
<dbReference type="Pfam" id="PF17171">
    <property type="entry name" value="GST_C_6"/>
    <property type="match status" value="1"/>
</dbReference>
<name>A0A553PF49_TIGCA</name>
<evidence type="ECO:0000313" key="3">
    <source>
        <dbReference type="Proteomes" id="UP000318571"/>
    </source>
</evidence>
<dbReference type="SUPFAM" id="SSF47616">
    <property type="entry name" value="GST C-terminal domain-like"/>
    <property type="match status" value="1"/>
</dbReference>
<dbReference type="InterPro" id="IPR033468">
    <property type="entry name" value="Metaxin_GST"/>
</dbReference>
<feature type="non-terminal residue" evidence="2">
    <location>
        <position position="1"/>
    </location>
</feature>
<gene>
    <name evidence="2" type="ORF">TCAL_07317</name>
</gene>
<evidence type="ECO:0000259" key="1">
    <source>
        <dbReference type="Pfam" id="PF17171"/>
    </source>
</evidence>
<feature type="domain" description="Metaxin glutathione S-transferase" evidence="1">
    <location>
        <begin position="124"/>
        <end position="183"/>
    </location>
</feature>
<dbReference type="InterPro" id="IPR050931">
    <property type="entry name" value="Mito_Protein_Transport_Metaxin"/>
</dbReference>
<dbReference type="GO" id="GO:0005737">
    <property type="term" value="C:cytoplasm"/>
    <property type="evidence" value="ECO:0007669"/>
    <property type="project" value="TreeGrafter"/>
</dbReference>
<evidence type="ECO:0000313" key="2">
    <source>
        <dbReference type="EMBL" id="TRY76294.1"/>
    </source>
</evidence>
<dbReference type="InterPro" id="IPR036282">
    <property type="entry name" value="Glutathione-S-Trfase_C_sf"/>
</dbReference>
<dbReference type="OMA" id="NRIRTHY"/>
<sequence>GLLGTGYVLIRSKQWYTKRLLRKKWDSLPKDTVYLHQFHRSATCPSPSPYVLKLESYLRATQIPYTTGFDQAQDFTKWLVLPGIPKCLINSLVKMFSSMVKKGAYVQGIGRHNRKDIEAFGLTDLGFVSTILGNKKYLFSDERLSEVDLIIFATVAEILTCSPDSSIYAIAIKNDFPNLERHFLMMKNQLWPDWENPKNEMMEKE</sequence>
<proteinExistence type="predicted"/>
<protein>
    <recommendedName>
        <fullName evidence="1">Metaxin glutathione S-transferase domain-containing protein</fullName>
    </recommendedName>
</protein>
<dbReference type="CDD" id="cd03193">
    <property type="entry name" value="GST_C_Metaxin"/>
    <property type="match status" value="1"/>
</dbReference>
<comment type="caution">
    <text evidence="2">The sequence shown here is derived from an EMBL/GenBank/DDBJ whole genome shotgun (WGS) entry which is preliminary data.</text>
</comment>
<keyword evidence="3" id="KW-1185">Reference proteome</keyword>
<dbReference type="AlphaFoldDB" id="A0A553PF49"/>
<dbReference type="PANTHER" id="PTHR12289">
    <property type="entry name" value="METAXIN RELATED"/>
    <property type="match status" value="1"/>
</dbReference>
<reference evidence="2 3" key="1">
    <citation type="journal article" date="2018" name="Nat. Ecol. Evol.">
        <title>Genomic signatures of mitonuclear coevolution across populations of Tigriopus californicus.</title>
        <authorList>
            <person name="Barreto F.S."/>
            <person name="Watson E.T."/>
            <person name="Lima T.G."/>
            <person name="Willett C.S."/>
            <person name="Edmands S."/>
            <person name="Li W."/>
            <person name="Burton R.S."/>
        </authorList>
    </citation>
    <scope>NUCLEOTIDE SEQUENCE [LARGE SCALE GENOMIC DNA]</scope>
    <source>
        <strain evidence="2 3">San Diego</strain>
    </source>
</reference>
<accession>A0A553PF49</accession>
<organism evidence="2 3">
    <name type="scientific">Tigriopus californicus</name>
    <name type="common">Marine copepod</name>
    <dbReference type="NCBI Taxonomy" id="6832"/>
    <lineage>
        <taxon>Eukaryota</taxon>
        <taxon>Metazoa</taxon>
        <taxon>Ecdysozoa</taxon>
        <taxon>Arthropoda</taxon>
        <taxon>Crustacea</taxon>
        <taxon>Multicrustacea</taxon>
        <taxon>Hexanauplia</taxon>
        <taxon>Copepoda</taxon>
        <taxon>Harpacticoida</taxon>
        <taxon>Harpacticidae</taxon>
        <taxon>Tigriopus</taxon>
    </lineage>
</organism>
<dbReference type="Proteomes" id="UP000318571">
    <property type="component" value="Chromosome 5"/>
</dbReference>
<dbReference type="EMBL" id="VCGU01000004">
    <property type="protein sequence ID" value="TRY76294.1"/>
    <property type="molecule type" value="Genomic_DNA"/>
</dbReference>